<keyword evidence="1" id="KW-0812">Transmembrane</keyword>
<feature type="transmembrane region" description="Helical" evidence="1">
    <location>
        <begin position="152"/>
        <end position="170"/>
    </location>
</feature>
<keyword evidence="3" id="KW-1185">Reference proteome</keyword>
<organism evidence="2 3">
    <name type="scientific">Brumimicrobium aurantiacum</name>
    <dbReference type="NCBI Taxonomy" id="1737063"/>
    <lineage>
        <taxon>Bacteria</taxon>
        <taxon>Pseudomonadati</taxon>
        <taxon>Bacteroidota</taxon>
        <taxon>Flavobacteriia</taxon>
        <taxon>Flavobacteriales</taxon>
        <taxon>Crocinitomicaceae</taxon>
        <taxon>Brumimicrobium</taxon>
    </lineage>
</organism>
<dbReference type="RefSeq" id="WP_116881791.1">
    <property type="nucleotide sequence ID" value="NZ_QURB01000009.1"/>
</dbReference>
<keyword evidence="1" id="KW-0472">Membrane</keyword>
<feature type="transmembrane region" description="Helical" evidence="1">
    <location>
        <begin position="75"/>
        <end position="102"/>
    </location>
</feature>
<comment type="caution">
    <text evidence="2">The sequence shown here is derived from an EMBL/GenBank/DDBJ whole genome shotgun (WGS) entry which is preliminary data.</text>
</comment>
<accession>A0A3E1EV06</accession>
<dbReference type="EMBL" id="QURB01000009">
    <property type="protein sequence ID" value="RFC53399.1"/>
    <property type="molecule type" value="Genomic_DNA"/>
</dbReference>
<dbReference type="Proteomes" id="UP000257127">
    <property type="component" value="Unassembled WGS sequence"/>
</dbReference>
<name>A0A3E1EV06_9FLAO</name>
<evidence type="ECO:0000313" key="2">
    <source>
        <dbReference type="EMBL" id="RFC53399.1"/>
    </source>
</evidence>
<evidence type="ECO:0000256" key="1">
    <source>
        <dbReference type="SAM" id="Phobius"/>
    </source>
</evidence>
<feature type="transmembrane region" description="Helical" evidence="1">
    <location>
        <begin position="12"/>
        <end position="33"/>
    </location>
</feature>
<reference evidence="2 3" key="1">
    <citation type="submission" date="2018-08" db="EMBL/GenBank/DDBJ databases">
        <title>The draft genome squence of Brumimicrobium sp. N62.</title>
        <authorList>
            <person name="Du Z.-J."/>
            <person name="Luo H.-R."/>
        </authorList>
    </citation>
    <scope>NUCLEOTIDE SEQUENCE [LARGE SCALE GENOMIC DNA]</scope>
    <source>
        <strain evidence="2 3">N62</strain>
    </source>
</reference>
<feature type="transmembrane region" description="Helical" evidence="1">
    <location>
        <begin position="114"/>
        <end position="132"/>
    </location>
</feature>
<sequence length="179" mass="20984">MKKLNLFINRLANWKGISILLSIYLLFFIFVISEISQKLVNSMGEPMKGIDLTFGYNPALPLKMVSQYSESSRELYFIFTLTADILYPIIYALFLSSIFTLIAKEKEFTFWKKLPFIILIFDFLENFSIAVLLKSYPNQPIFFAHLCEIFKFMKWTLLLPFALIIVWYLTRSILNKIGS</sequence>
<protein>
    <submittedName>
        <fullName evidence="2">Uncharacterized protein</fullName>
    </submittedName>
</protein>
<dbReference type="OrthoDB" id="5198105at2"/>
<proteinExistence type="predicted"/>
<dbReference type="AlphaFoldDB" id="A0A3E1EV06"/>
<evidence type="ECO:0000313" key="3">
    <source>
        <dbReference type="Proteomes" id="UP000257127"/>
    </source>
</evidence>
<gene>
    <name evidence="2" type="ORF">DXU93_13275</name>
</gene>
<keyword evidence="1" id="KW-1133">Transmembrane helix</keyword>